<reference evidence="4" key="1">
    <citation type="submission" date="2019-03" db="EMBL/GenBank/DDBJ databases">
        <title>Snf2 controls pulcherriminic acid biosynthesis and connects pigmentation and antifungal activity of the yeast Metschnikowia pulcherrima.</title>
        <authorList>
            <person name="Gore-Lloyd D."/>
            <person name="Sumann I."/>
            <person name="Brachmann A.O."/>
            <person name="Schneeberger K."/>
            <person name="Ortiz-Merino R.A."/>
            <person name="Moreno-Beltran M."/>
            <person name="Schlaefli M."/>
            <person name="Kirner P."/>
            <person name="Santos Kron A."/>
            <person name="Wolfe K.H."/>
            <person name="Piel J."/>
            <person name="Ahrens C.H."/>
            <person name="Henk D."/>
            <person name="Freimoser F.M."/>
        </authorList>
    </citation>
    <scope>NUCLEOTIDE SEQUENCE [LARGE SCALE GENOMIC DNA]</scope>
    <source>
        <strain evidence="4">APC 1.2</strain>
    </source>
</reference>
<dbReference type="EMBL" id="CP034458">
    <property type="protein sequence ID" value="QBM88407.1"/>
    <property type="molecule type" value="Genomic_DNA"/>
</dbReference>
<evidence type="ECO:0000256" key="2">
    <source>
        <dbReference type="SAM" id="Phobius"/>
    </source>
</evidence>
<proteinExistence type="predicted"/>
<keyword evidence="4" id="KW-1185">Reference proteome</keyword>
<evidence type="ECO:0000256" key="1">
    <source>
        <dbReference type="SAM" id="MobiDB-lite"/>
    </source>
</evidence>
<keyword evidence="2" id="KW-0812">Transmembrane</keyword>
<feature type="transmembrane region" description="Helical" evidence="2">
    <location>
        <begin position="106"/>
        <end position="122"/>
    </location>
</feature>
<organism evidence="3 4">
    <name type="scientific">Metschnikowia aff. pulcherrima</name>
    <dbReference type="NCBI Taxonomy" id="2163413"/>
    <lineage>
        <taxon>Eukaryota</taxon>
        <taxon>Fungi</taxon>
        <taxon>Dikarya</taxon>
        <taxon>Ascomycota</taxon>
        <taxon>Saccharomycotina</taxon>
        <taxon>Pichiomycetes</taxon>
        <taxon>Metschnikowiaceae</taxon>
        <taxon>Metschnikowia</taxon>
    </lineage>
</organism>
<evidence type="ECO:0000313" key="4">
    <source>
        <dbReference type="Proteomes" id="UP000292447"/>
    </source>
</evidence>
<dbReference type="Proteomes" id="UP000292447">
    <property type="component" value="Chromosome III"/>
</dbReference>
<sequence>MSALSRPRRFRCYLGTHPFHPLKYLPEKPYLFLFLKIAITVQVMKLTIYQAVLSAALNAHKASGPEKLLNPKTRPSFRAHGKNLGNKSGSRRWSGWGIFSRKPGQIATHFFCLWLVASILTWNNALGWIFGSGALIMLVISLVSSMRMPWFGETPFQKNRDSSLAKECPALSWPALDTVYTKLGLMNNLRDVSFASQDIDMINYNALLDSYGLNGAVVIDFMTSRDEEHGDETGATGQGLLWQYADGRVVIISLVNIAKTADLIHAVGEYCVIKGEVDLTAGQWVSCELENPAILVGREWYDLDVYLRKDFLKDISDAFQGDDDPELRAWPTGDFPSQRNEPNRSLLMQSRFLLNAL</sequence>
<accession>A0A4P6XM31</accession>
<gene>
    <name evidence="3" type="ORF">METSCH_C03750</name>
</gene>
<evidence type="ECO:0000313" key="3">
    <source>
        <dbReference type="EMBL" id="QBM88407.1"/>
    </source>
</evidence>
<protein>
    <submittedName>
        <fullName evidence="3">Uncharacterized protein</fullName>
    </submittedName>
</protein>
<keyword evidence="2" id="KW-0472">Membrane</keyword>
<dbReference type="AlphaFoldDB" id="A0A4P6XM31"/>
<name>A0A4P6XM31_9ASCO</name>
<feature type="region of interest" description="Disordered" evidence="1">
    <location>
        <begin position="69"/>
        <end position="90"/>
    </location>
</feature>
<keyword evidence="2" id="KW-1133">Transmembrane helix</keyword>